<dbReference type="SUPFAM" id="SSF82549">
    <property type="entry name" value="DAK1/DegV-like"/>
    <property type="match status" value="1"/>
</dbReference>
<dbReference type="KEGG" id="ahg:AHOG_07755"/>
<proteinExistence type="predicted"/>
<dbReference type="InterPro" id="IPR003797">
    <property type="entry name" value="DegV"/>
</dbReference>
<dbReference type="RefSeq" id="WP_093940744.1">
    <property type="nucleotide sequence ID" value="NZ_CP022521.1"/>
</dbReference>
<accession>A0A221W091</accession>
<evidence type="ECO:0000256" key="1">
    <source>
        <dbReference type="ARBA" id="ARBA00023121"/>
    </source>
</evidence>
<dbReference type="Gene3D" id="3.30.1180.10">
    <property type="match status" value="1"/>
</dbReference>
<dbReference type="NCBIfam" id="TIGR00762">
    <property type="entry name" value="DegV"/>
    <property type="match status" value="1"/>
</dbReference>
<dbReference type="OrthoDB" id="9760324at2"/>
<dbReference type="GO" id="GO:0008289">
    <property type="term" value="F:lipid binding"/>
    <property type="evidence" value="ECO:0007669"/>
    <property type="project" value="UniProtKB-KW"/>
</dbReference>
<dbReference type="Gene3D" id="3.40.50.10170">
    <property type="match status" value="1"/>
</dbReference>
<dbReference type="Proteomes" id="UP000204221">
    <property type="component" value="Chromosome"/>
</dbReference>
<evidence type="ECO:0000313" key="3">
    <source>
        <dbReference type="Proteomes" id="UP000204221"/>
    </source>
</evidence>
<dbReference type="InterPro" id="IPR050270">
    <property type="entry name" value="DegV_domain_contain"/>
</dbReference>
<dbReference type="PANTHER" id="PTHR33434:SF2">
    <property type="entry name" value="FATTY ACID-BINDING PROTEIN TM_1468"/>
    <property type="match status" value="1"/>
</dbReference>
<dbReference type="AlphaFoldDB" id="A0A221W091"/>
<dbReference type="InterPro" id="IPR043168">
    <property type="entry name" value="DegV_C"/>
</dbReference>
<reference evidence="2 3" key="1">
    <citation type="submission" date="2017-07" db="EMBL/GenBank/DDBJ databases">
        <title>Complete genome sequence of Actinoalloteichus hoggarensis DSM 45943, type strain of Actinoalloteichus hoggarensis.</title>
        <authorList>
            <person name="Ruckert C."/>
            <person name="Nouioui I."/>
            <person name="Willmese J."/>
            <person name="van Wezel G."/>
            <person name="Klenk H.-P."/>
            <person name="Kalinowski J."/>
            <person name="Zotchev S.B."/>
        </authorList>
    </citation>
    <scope>NUCLEOTIDE SEQUENCE [LARGE SCALE GENOMIC DNA]</scope>
    <source>
        <strain evidence="2 3">DSM 45943</strain>
    </source>
</reference>
<dbReference type="EMBL" id="CP022521">
    <property type="protein sequence ID" value="ASO19196.1"/>
    <property type="molecule type" value="Genomic_DNA"/>
</dbReference>
<keyword evidence="3" id="KW-1185">Reference proteome</keyword>
<dbReference type="PROSITE" id="PS51482">
    <property type="entry name" value="DEGV"/>
    <property type="match status" value="1"/>
</dbReference>
<keyword evidence="1" id="KW-0446">Lipid-binding</keyword>
<protein>
    <submittedName>
        <fullName evidence="2">DegV domain-containing protein</fullName>
    </submittedName>
</protein>
<dbReference type="PANTHER" id="PTHR33434">
    <property type="entry name" value="DEGV DOMAIN-CONTAINING PROTEIN DR_1986-RELATED"/>
    <property type="match status" value="1"/>
</dbReference>
<evidence type="ECO:0000313" key="2">
    <source>
        <dbReference type="EMBL" id="ASO19196.1"/>
    </source>
</evidence>
<sequence length="286" mass="29798">MTVAVVTDSTAYLPEGFAERRGVRVVPLHVLVDGRSLRDGVDMGAAELAADLRAHRQVTTSRATPVEFAAVYRELLRDGAKEIVSIHLSSELSGTWDAAWFAAEEVGSDRVQVIDSRSTGMGLGFAVLVAADAARSGATGGEVARVAERTAARTRTFFCLDTLEHLRRGGRIGTAAAFVGTALAVRPLLHVDDGRIVPLEKVRTSTRALSRLVDHVAEAAGPGQTGVAVHHLDAPERAVELAARIEERVPGCRACLISELGAVVGAHTGPGVLGAVVLPGGPDGAG</sequence>
<gene>
    <name evidence="2" type="ORF">AHOG_07755</name>
</gene>
<organism evidence="2 3">
    <name type="scientific">Actinoalloteichus hoggarensis</name>
    <dbReference type="NCBI Taxonomy" id="1470176"/>
    <lineage>
        <taxon>Bacteria</taxon>
        <taxon>Bacillati</taxon>
        <taxon>Actinomycetota</taxon>
        <taxon>Actinomycetes</taxon>
        <taxon>Pseudonocardiales</taxon>
        <taxon>Pseudonocardiaceae</taxon>
        <taxon>Actinoalloteichus</taxon>
    </lineage>
</organism>
<name>A0A221W091_9PSEU</name>
<dbReference type="Pfam" id="PF02645">
    <property type="entry name" value="DegV"/>
    <property type="match status" value="1"/>
</dbReference>